<proteinExistence type="predicted"/>
<reference evidence="1 2" key="1">
    <citation type="submission" date="2020-04" db="EMBL/GenBank/DDBJ databases">
        <title>Knoellia sp. isolate from air conditioner.</title>
        <authorList>
            <person name="Chea S."/>
            <person name="Kim D.-U."/>
        </authorList>
    </citation>
    <scope>NUCLEOTIDE SEQUENCE [LARGE SCALE GENOMIC DNA]</scope>
    <source>
        <strain evidence="1 2">DB2414S</strain>
    </source>
</reference>
<dbReference type="EMBL" id="JABEPQ010000001">
    <property type="protein sequence ID" value="NNM45557.1"/>
    <property type="molecule type" value="Genomic_DNA"/>
</dbReference>
<accession>A0A849HLR5</accession>
<dbReference type="InterPro" id="IPR027417">
    <property type="entry name" value="P-loop_NTPase"/>
</dbReference>
<evidence type="ECO:0000313" key="2">
    <source>
        <dbReference type="Proteomes" id="UP000588586"/>
    </source>
</evidence>
<keyword evidence="2" id="KW-1185">Reference proteome</keyword>
<dbReference type="RefSeq" id="WP_171242561.1">
    <property type="nucleotide sequence ID" value="NZ_JABEPQ010000001.1"/>
</dbReference>
<organism evidence="1 2">
    <name type="scientific">Knoellia koreensis</name>
    <dbReference type="NCBI Taxonomy" id="2730921"/>
    <lineage>
        <taxon>Bacteria</taxon>
        <taxon>Bacillati</taxon>
        <taxon>Actinomycetota</taxon>
        <taxon>Actinomycetes</taxon>
        <taxon>Micrococcales</taxon>
        <taxon>Intrasporangiaceae</taxon>
        <taxon>Knoellia</taxon>
    </lineage>
</organism>
<protein>
    <submittedName>
        <fullName evidence="1">DUF1611 domain-containing protein</fullName>
    </submittedName>
</protein>
<name>A0A849HLR5_9MICO</name>
<gene>
    <name evidence="1" type="ORF">HJG52_05995</name>
</gene>
<dbReference type="AlphaFoldDB" id="A0A849HLR5"/>
<dbReference type="Gene3D" id="3.40.50.300">
    <property type="entry name" value="P-loop containing nucleotide triphosphate hydrolases"/>
    <property type="match status" value="1"/>
</dbReference>
<comment type="caution">
    <text evidence="1">The sequence shown here is derived from an EMBL/GenBank/DDBJ whole genome shotgun (WGS) entry which is preliminary data.</text>
</comment>
<evidence type="ECO:0000313" key="1">
    <source>
        <dbReference type="EMBL" id="NNM45557.1"/>
    </source>
</evidence>
<sequence length="415" mass="44416">MRRQTWVRSVTPAMRAAAKQSFATRRVPPEAMRTLVGGAVRPRSGDVVLARVERLGQHKHIEQPHGRRSHLHVDDLVIVAYADRYATDQFESYVPRHLGPVQLVASGGIASQAQSRSRAVRAATDIVPIGLVGDESGRPINVADFRLPMIDVPAIRPRTVAVLGTSMNAGKTTTMHYILHGLSKVGVRPGATKVTGTGSGNDYWVMLDAGAHMMLDFTDAGLASSFRQPIPVLEDVMAQLVGHLSLGGCGVNLVEIADGVFQQENRRLLTSPIVHDLIDVVVLAASDAMGAAQGVRSLTEHGFDVVAVSGTLTRSPLAVREAQEELGLPTLGIPELQDPQVVAPLLGIDPSLVGEPEPIAAPAWPIDLPGLEEAAVARDREAGLAHAARVRVDDLEFVSSHELSRTRRQPSLVTP</sequence>
<dbReference type="Proteomes" id="UP000588586">
    <property type="component" value="Unassembled WGS sequence"/>
</dbReference>